<proteinExistence type="predicted"/>
<dbReference type="CDD" id="cd02440">
    <property type="entry name" value="AdoMet_MTases"/>
    <property type="match status" value="1"/>
</dbReference>
<gene>
    <name evidence="3" type="ORF">SAMN05443637_108116</name>
</gene>
<dbReference type="Pfam" id="PF21320">
    <property type="entry name" value="WHD_Rv2258c"/>
    <property type="match status" value="1"/>
</dbReference>
<accession>A0A1M6TLK1</accession>
<dbReference type="Pfam" id="PF13847">
    <property type="entry name" value="Methyltransf_31"/>
    <property type="match status" value="1"/>
</dbReference>
<feature type="domain" description="Methyltransferase" evidence="1">
    <location>
        <begin position="189"/>
        <end position="301"/>
    </location>
</feature>
<keyword evidence="4" id="KW-1185">Reference proteome</keyword>
<dbReference type="SUPFAM" id="SSF46785">
    <property type="entry name" value="Winged helix' DNA-binding domain"/>
    <property type="match status" value="1"/>
</dbReference>
<dbReference type="GO" id="GO:0032259">
    <property type="term" value="P:methylation"/>
    <property type="evidence" value="ECO:0007669"/>
    <property type="project" value="UniProtKB-KW"/>
</dbReference>
<evidence type="ECO:0000259" key="2">
    <source>
        <dbReference type="Pfam" id="PF21320"/>
    </source>
</evidence>
<reference evidence="3 4" key="1">
    <citation type="submission" date="2016-11" db="EMBL/GenBank/DDBJ databases">
        <authorList>
            <person name="Jaros S."/>
            <person name="Januszkiewicz K."/>
            <person name="Wedrychowicz H."/>
        </authorList>
    </citation>
    <scope>NUCLEOTIDE SEQUENCE [LARGE SCALE GENOMIC DNA]</scope>
    <source>
        <strain evidence="3 4">DSM 43832</strain>
    </source>
</reference>
<dbReference type="PANTHER" id="PTHR45128">
    <property type="entry name" value="METHYLTRANSFERASE TYPE 11"/>
    <property type="match status" value="1"/>
</dbReference>
<protein>
    <submittedName>
        <fullName evidence="3">Methyltransferase domain-containing protein</fullName>
    </submittedName>
</protein>
<dbReference type="Gene3D" id="3.40.50.150">
    <property type="entry name" value="Vaccinia Virus protein VP39"/>
    <property type="match status" value="1"/>
</dbReference>
<name>A0A1M6TLK1_PSETH</name>
<dbReference type="OrthoDB" id="9801363at2"/>
<dbReference type="InterPro" id="IPR048711">
    <property type="entry name" value="WHD_Rv2258c"/>
</dbReference>
<keyword evidence="3" id="KW-0489">Methyltransferase</keyword>
<dbReference type="GO" id="GO:0008168">
    <property type="term" value="F:methyltransferase activity"/>
    <property type="evidence" value="ECO:0007669"/>
    <property type="project" value="UniProtKB-KW"/>
</dbReference>
<dbReference type="EMBL" id="FRAP01000008">
    <property type="protein sequence ID" value="SHK57814.1"/>
    <property type="molecule type" value="Genomic_DNA"/>
</dbReference>
<keyword evidence="3" id="KW-0808">Transferase</keyword>
<evidence type="ECO:0000313" key="3">
    <source>
        <dbReference type="EMBL" id="SHK57814.1"/>
    </source>
</evidence>
<dbReference type="RefSeq" id="WP_073457224.1">
    <property type="nucleotide sequence ID" value="NZ_CALGVN010000008.1"/>
</dbReference>
<evidence type="ECO:0000313" key="4">
    <source>
        <dbReference type="Proteomes" id="UP000184363"/>
    </source>
</evidence>
<organism evidence="3 4">
    <name type="scientific">Pseudonocardia thermophila</name>
    <dbReference type="NCBI Taxonomy" id="1848"/>
    <lineage>
        <taxon>Bacteria</taxon>
        <taxon>Bacillati</taxon>
        <taxon>Actinomycetota</taxon>
        <taxon>Actinomycetes</taxon>
        <taxon>Pseudonocardiales</taxon>
        <taxon>Pseudonocardiaceae</taxon>
        <taxon>Pseudonocardia</taxon>
    </lineage>
</organism>
<feature type="domain" description="S-adenosylmethionine-dependent methyltransferase Rv2258c-like winged HTH" evidence="2">
    <location>
        <begin position="43"/>
        <end position="112"/>
    </location>
</feature>
<dbReference type="AlphaFoldDB" id="A0A1M6TLK1"/>
<dbReference type="STRING" id="1848.SAMN05443637_108116"/>
<dbReference type="InterPro" id="IPR036390">
    <property type="entry name" value="WH_DNA-bd_sf"/>
</dbReference>
<dbReference type="InterPro" id="IPR029063">
    <property type="entry name" value="SAM-dependent_MTases_sf"/>
</dbReference>
<dbReference type="PANTHER" id="PTHR45128:SF2">
    <property type="entry name" value="METHYLTRANSFERASE DOMAIN-CONTAINING PROTEIN"/>
    <property type="match status" value="1"/>
</dbReference>
<dbReference type="InterPro" id="IPR025714">
    <property type="entry name" value="Methyltranfer_dom"/>
</dbReference>
<evidence type="ECO:0000259" key="1">
    <source>
        <dbReference type="Pfam" id="PF13847"/>
    </source>
</evidence>
<dbReference type="SUPFAM" id="SSF53335">
    <property type="entry name" value="S-adenosyl-L-methionine-dependent methyltransferases"/>
    <property type="match status" value="1"/>
</dbReference>
<dbReference type="Proteomes" id="UP000184363">
    <property type="component" value="Unassembled WGS sequence"/>
</dbReference>
<dbReference type="InterPro" id="IPR053173">
    <property type="entry name" value="SAM-binding_MTase"/>
</dbReference>
<sequence>MTTTEINRPAADAAGTPARSTDALVERLFDALLSTIDIQSVYLGDRLGYYRALAGSGGSTAAELAARTGTHERYAREWLEQQAVTGFLDADDEPDPARRRFTLPAEHIEPLTDELSTNYLAPLAKFLIGAGKHMDALVEAYRTGGGVSWAQLGNDTREAQAAANRPLFLRVLGNEYLPRIPDVDAALRAGGRVADIGCGYGWSAIGIALAYPEARIDGFDVDLPSIEAARRNAAENGVADRVRFHHTDAATGPAEAQPYDAVFAFECIHDLPDPVGVLNTARRLAGDTGAVIVMDERVAETFTAPGGEVERLMYGYSLICCLPDGMSHQPSAGTGTVLRPDALRRYATEAGFSGVEVLDIDNDFFRFYRLTR</sequence>